<evidence type="ECO:0000259" key="2">
    <source>
        <dbReference type="Pfam" id="PF00850"/>
    </source>
</evidence>
<feature type="domain" description="Histone deacetylase" evidence="2">
    <location>
        <begin position="20"/>
        <end position="307"/>
    </location>
</feature>
<dbReference type="PANTHER" id="PTHR10625:SF10">
    <property type="entry name" value="HISTONE DEACETYLASE HDAC1"/>
    <property type="match status" value="1"/>
</dbReference>
<reference evidence="3" key="1">
    <citation type="submission" date="2016-08" db="EMBL/GenBank/DDBJ databases">
        <authorList>
            <person name="Seilhamer J.J."/>
        </authorList>
    </citation>
    <scope>NUCLEOTIDE SEQUENCE</scope>
    <source>
        <strain evidence="3">86</strain>
    </source>
</reference>
<protein>
    <submittedName>
        <fullName evidence="3">Putative Histone deacetylase family</fullName>
    </submittedName>
</protein>
<dbReference type="GO" id="GO:0004407">
    <property type="term" value="F:histone deacetylase activity"/>
    <property type="evidence" value="ECO:0007669"/>
    <property type="project" value="TreeGrafter"/>
</dbReference>
<organism evidence="3">
    <name type="scientific">uncultured Pleomorphomonas sp</name>
    <dbReference type="NCBI Taxonomy" id="442121"/>
    <lineage>
        <taxon>Bacteria</taxon>
        <taxon>Pseudomonadati</taxon>
        <taxon>Pseudomonadota</taxon>
        <taxon>Alphaproteobacteria</taxon>
        <taxon>Hyphomicrobiales</taxon>
        <taxon>Pleomorphomonadaceae</taxon>
        <taxon>Pleomorphomonas</taxon>
        <taxon>environmental samples</taxon>
    </lineage>
</organism>
<dbReference type="PANTHER" id="PTHR10625">
    <property type="entry name" value="HISTONE DEACETYLASE HDAC1-RELATED"/>
    <property type="match status" value="1"/>
</dbReference>
<dbReference type="InterPro" id="IPR023801">
    <property type="entry name" value="His_deacetylse_dom"/>
</dbReference>
<dbReference type="InterPro" id="IPR000286">
    <property type="entry name" value="HDACs"/>
</dbReference>
<evidence type="ECO:0000256" key="1">
    <source>
        <dbReference type="ARBA" id="ARBA00005947"/>
    </source>
</evidence>
<proteinExistence type="inferred from homology"/>
<dbReference type="CDD" id="cd11599">
    <property type="entry name" value="HDAC_classII_2"/>
    <property type="match status" value="1"/>
</dbReference>
<dbReference type="PRINTS" id="PR01270">
    <property type="entry name" value="HDASUPER"/>
</dbReference>
<dbReference type="InterPro" id="IPR023696">
    <property type="entry name" value="Ureohydrolase_dom_sf"/>
</dbReference>
<dbReference type="InterPro" id="IPR037138">
    <property type="entry name" value="His_deacetylse_dom_sf"/>
</dbReference>
<dbReference type="SUPFAM" id="SSF52768">
    <property type="entry name" value="Arginase/deacetylase"/>
    <property type="match status" value="1"/>
</dbReference>
<dbReference type="AlphaFoldDB" id="A0A212LE52"/>
<dbReference type="Pfam" id="PF00850">
    <property type="entry name" value="Hist_deacetyl"/>
    <property type="match status" value="1"/>
</dbReference>
<dbReference type="GO" id="GO:0040029">
    <property type="term" value="P:epigenetic regulation of gene expression"/>
    <property type="evidence" value="ECO:0007669"/>
    <property type="project" value="TreeGrafter"/>
</dbReference>
<dbReference type="EMBL" id="FMJD01000007">
    <property type="protein sequence ID" value="SCM75639.1"/>
    <property type="molecule type" value="Genomic_DNA"/>
</dbReference>
<sequence length="310" mass="33111">MRTLFLSHPRYRDHLAPENHPEQPERIVAIERQLEGEAFQHLIRDTARPVTDTEIQRIHPAAYVDHIRIQAPHDGLMMSISSDTILSNGTYEAARLASGAACLAVDEVMTGLVDNAFSAARPPGHHASARQAMGFCFFNHAAIAARHAQAAHGAERVAIVDFDVHHGNGTQNIFYSDRTVFYASIHQAQLFPGTGETSETGIDGNILNLPLGAGANGAAVLEAMTGAVLPAVEAFRPDLLVLSAGFDAHFRDPLGDLNLVEADYGTLTRALMDVADQVCGGRVVSLLEGGYDIDALGLSAAAHVSALMGH</sequence>
<accession>A0A212LE52</accession>
<evidence type="ECO:0000313" key="3">
    <source>
        <dbReference type="EMBL" id="SCM75639.1"/>
    </source>
</evidence>
<gene>
    <name evidence="3" type="ORF">KL86PLE_30086</name>
</gene>
<name>A0A212LE52_9HYPH</name>
<dbReference type="Gene3D" id="3.40.800.20">
    <property type="entry name" value="Histone deacetylase domain"/>
    <property type="match status" value="1"/>
</dbReference>
<dbReference type="RefSeq" id="WP_288196001.1">
    <property type="nucleotide sequence ID" value="NZ_LT608334.1"/>
</dbReference>
<comment type="similarity">
    <text evidence="1">Belongs to the histone deacetylase family.</text>
</comment>